<gene>
    <name evidence="7" type="primary">LOC112689200</name>
</gene>
<keyword evidence="6" id="KW-1185">Reference proteome</keyword>
<dbReference type="InterPro" id="IPR050576">
    <property type="entry name" value="Cilia_flagella_integrity"/>
</dbReference>
<dbReference type="SUPFAM" id="SSF52058">
    <property type="entry name" value="L domain-like"/>
    <property type="match status" value="1"/>
</dbReference>
<dbReference type="InterPro" id="IPR001611">
    <property type="entry name" value="Leu-rich_rpt"/>
</dbReference>
<feature type="compositionally biased region" description="Polar residues" evidence="5">
    <location>
        <begin position="488"/>
        <end position="510"/>
    </location>
</feature>
<feature type="region of interest" description="Disordered" evidence="5">
    <location>
        <begin position="467"/>
        <end position="604"/>
    </location>
</feature>
<evidence type="ECO:0000256" key="2">
    <source>
        <dbReference type="ARBA" id="ARBA00022614"/>
    </source>
</evidence>
<evidence type="ECO:0000256" key="3">
    <source>
        <dbReference type="ARBA" id="ARBA00022737"/>
    </source>
</evidence>
<dbReference type="PANTHER" id="PTHR45973:SF35">
    <property type="entry name" value="LEUCINE-RICH REPEAT-CONTAINING PROTEIN 43"/>
    <property type="match status" value="1"/>
</dbReference>
<evidence type="ECO:0000313" key="6">
    <source>
        <dbReference type="Proteomes" id="UP000694846"/>
    </source>
</evidence>
<keyword evidence="3" id="KW-0677">Repeat</keyword>
<feature type="compositionally biased region" description="Low complexity" evidence="5">
    <location>
        <begin position="513"/>
        <end position="542"/>
    </location>
</feature>
<dbReference type="RefSeq" id="XP_025418566.1">
    <property type="nucleotide sequence ID" value="XM_025562781.1"/>
</dbReference>
<proteinExistence type="predicted"/>
<name>A0A8B8G7I9_9HEMI</name>
<dbReference type="InterPro" id="IPR032675">
    <property type="entry name" value="LRR_dom_sf"/>
</dbReference>
<keyword evidence="2" id="KW-0433">Leucine-rich repeat</keyword>
<comment type="function">
    <text evidence="1">Cilium-specific protein required for cilia structures.</text>
</comment>
<dbReference type="PROSITE" id="PS51450">
    <property type="entry name" value="LRR"/>
    <property type="match status" value="6"/>
</dbReference>
<dbReference type="GeneID" id="112689200"/>
<dbReference type="Gene3D" id="3.80.10.10">
    <property type="entry name" value="Ribonuclease Inhibitor"/>
    <property type="match status" value="2"/>
</dbReference>
<feature type="region of interest" description="Disordered" evidence="5">
    <location>
        <begin position="392"/>
        <end position="424"/>
    </location>
</feature>
<dbReference type="AlphaFoldDB" id="A0A8B8G7I9"/>
<dbReference type="SMART" id="SM00369">
    <property type="entry name" value="LRR_TYP"/>
    <property type="match status" value="6"/>
</dbReference>
<dbReference type="Pfam" id="PF12799">
    <property type="entry name" value="LRR_4"/>
    <property type="match status" value="1"/>
</dbReference>
<dbReference type="Proteomes" id="UP000694846">
    <property type="component" value="Unplaced"/>
</dbReference>
<dbReference type="PANTHER" id="PTHR45973">
    <property type="entry name" value="PROTEIN PHOSPHATASE 1 REGULATORY SUBUNIT SDS22-RELATED"/>
    <property type="match status" value="1"/>
</dbReference>
<feature type="compositionally biased region" description="Polar residues" evidence="5">
    <location>
        <begin position="574"/>
        <end position="583"/>
    </location>
</feature>
<reference evidence="7" key="1">
    <citation type="submission" date="2025-08" db="UniProtKB">
        <authorList>
            <consortium name="RefSeq"/>
        </authorList>
    </citation>
    <scope>IDENTIFICATION</scope>
    <source>
        <tissue evidence="7">Whole body</tissue>
    </source>
</reference>
<sequence length="870" mass="97467">MATNTQMADFMSLNGGIISTHENSDFAIFGVNTELADGSLSDSQRRQTCTNIPLLPAALQPRLHQKRSSVVKSNNNLNETMTNTNTVSLQTLTDGKIQASRSQTTKSRNPERMSLDRRGLMTVPVIMGEARLRLLSMQHNLLTKLDGIAGAGLSRLVFLDVYGNQLERITGLENLNNLRVLLLGKNRIKRIEGLKTLHRLEVLDLHGNQLTQVGGLQGQGELKVLNLAGNQIKVLGSLDLAGLRSLRELNLRRNRLKCLLGFSETQQLTKLFLSNNEINTIDDMPSLVHLNKLQELAIDNNPVSAFDECVSFLVSHLPQLQALNRLQVTDQMKRAAVIWKETRESLKCVAANSAQEPGKKGRDNIIYNAKSNWEQMRSQHCAYPSLASSLKDLRSSTETEDGTKSDSALCEKPSEGNAQETAVTAEQRKKKMYFLYKNRTFVEKKLCRRPTKEKIETVPVTRLPPILNQYLNQSPTTRRKSEFRHNDSSSLDMYPSDQSVQSKRSVSSLCNVADASSSDESSNASSSSNSSTSGGGESPSAGKPLKEFAAVNNNKNNGRPIKSANPRMSAPIISDQQENSFRPATSRPKPKGNSSNSKDKNKEQGGDYLVEITGTFLNVYGQGSLRYIDKPWNQSKSVDVTTIKFNYVNFNSLVPVFSKIKNRFPNAENYFFRDTNIYCLGQLNALADLQGLASLYIHEDGNPITRKEWHSYAIYRLSHWGLKFVNDNEVDETQIAKSSDTFKGLSNLVLCSLPESLLTPLLNKLQLDYSAEESACKWLKSSDPALRNVVCKEALQWRKNGNSQDECIWRHKGLVHFNSLINTTCLAMAKLLLLEHEWPHVLKELIQNTLVDYSQLEDYMKRKLNELRPP</sequence>
<evidence type="ECO:0000256" key="5">
    <source>
        <dbReference type="SAM" id="MobiDB-lite"/>
    </source>
</evidence>
<dbReference type="InterPro" id="IPR003591">
    <property type="entry name" value="Leu-rich_rpt_typical-subtyp"/>
</dbReference>
<dbReference type="SMART" id="SM00365">
    <property type="entry name" value="LRR_SD22"/>
    <property type="match status" value="6"/>
</dbReference>
<organism evidence="6 7">
    <name type="scientific">Sipha flava</name>
    <name type="common">yellow sugarcane aphid</name>
    <dbReference type="NCBI Taxonomy" id="143950"/>
    <lineage>
        <taxon>Eukaryota</taxon>
        <taxon>Metazoa</taxon>
        <taxon>Ecdysozoa</taxon>
        <taxon>Arthropoda</taxon>
        <taxon>Hexapoda</taxon>
        <taxon>Insecta</taxon>
        <taxon>Pterygota</taxon>
        <taxon>Neoptera</taxon>
        <taxon>Paraneoptera</taxon>
        <taxon>Hemiptera</taxon>
        <taxon>Sternorrhyncha</taxon>
        <taxon>Aphidomorpha</taxon>
        <taxon>Aphidoidea</taxon>
        <taxon>Aphididae</taxon>
        <taxon>Sipha</taxon>
    </lineage>
</organism>
<evidence type="ECO:0000256" key="1">
    <source>
        <dbReference type="ARBA" id="ARBA00003843"/>
    </source>
</evidence>
<dbReference type="InterPro" id="IPR025875">
    <property type="entry name" value="Leu-rich_rpt_4"/>
</dbReference>
<protein>
    <recommendedName>
        <fullName evidence="4">Dynein axonemal assembly factor 1 homolog</fullName>
    </recommendedName>
</protein>
<evidence type="ECO:0000256" key="4">
    <source>
        <dbReference type="ARBA" id="ARBA00024433"/>
    </source>
</evidence>
<evidence type="ECO:0000313" key="7">
    <source>
        <dbReference type="RefSeq" id="XP_025418566.1"/>
    </source>
</evidence>
<accession>A0A8B8G7I9</accession>
<feature type="compositionally biased region" description="Basic and acidic residues" evidence="5">
    <location>
        <begin position="392"/>
        <end position="404"/>
    </location>
</feature>
<dbReference type="OrthoDB" id="1939344at2759"/>